<feature type="compositionally biased region" description="Pro residues" evidence="1">
    <location>
        <begin position="101"/>
        <end position="114"/>
    </location>
</feature>
<reference evidence="2" key="1">
    <citation type="submission" date="2022-11" db="EMBL/GenBank/DDBJ databases">
        <title>Minimal conservation of predation-associated metabolite biosynthetic gene clusters underscores biosynthetic potential of Myxococcota including descriptions for ten novel species: Archangium lansinium sp. nov., Myxococcus landrumus sp. nov., Nannocystis bai.</title>
        <authorList>
            <person name="Ahearne A."/>
            <person name="Stevens C."/>
            <person name="Dowd S."/>
        </authorList>
    </citation>
    <scope>NUCLEOTIDE SEQUENCE</scope>
    <source>
        <strain evidence="2">Fl3</strain>
    </source>
</reference>
<evidence type="ECO:0000313" key="3">
    <source>
        <dbReference type="Proteomes" id="UP001164459"/>
    </source>
</evidence>
<evidence type="ECO:0000313" key="2">
    <source>
        <dbReference type="EMBL" id="WAS99218.1"/>
    </source>
</evidence>
<dbReference type="EMBL" id="CP114040">
    <property type="protein sequence ID" value="WAS99218.1"/>
    <property type="molecule type" value="Genomic_DNA"/>
</dbReference>
<dbReference type="SUPFAM" id="SSF46626">
    <property type="entry name" value="Cytochrome c"/>
    <property type="match status" value="1"/>
</dbReference>
<dbReference type="Proteomes" id="UP001164459">
    <property type="component" value="Chromosome"/>
</dbReference>
<protein>
    <recommendedName>
        <fullName evidence="4">Cytochrome c domain-containing protein</fullName>
    </recommendedName>
</protein>
<proteinExistence type="predicted"/>
<accession>A0ABY7HIW8</accession>
<dbReference type="InterPro" id="IPR036909">
    <property type="entry name" value="Cyt_c-like_dom_sf"/>
</dbReference>
<dbReference type="PROSITE" id="PS51257">
    <property type="entry name" value="PROKAR_LIPOPROTEIN"/>
    <property type="match status" value="1"/>
</dbReference>
<evidence type="ECO:0008006" key="4">
    <source>
        <dbReference type="Google" id="ProtNLM"/>
    </source>
</evidence>
<organism evidence="2 3">
    <name type="scientific">Nannocystis punicea</name>
    <dbReference type="NCBI Taxonomy" id="2995304"/>
    <lineage>
        <taxon>Bacteria</taxon>
        <taxon>Pseudomonadati</taxon>
        <taxon>Myxococcota</taxon>
        <taxon>Polyangia</taxon>
        <taxon>Nannocystales</taxon>
        <taxon>Nannocystaceae</taxon>
        <taxon>Nannocystis</taxon>
    </lineage>
</organism>
<keyword evidence="3" id="KW-1185">Reference proteome</keyword>
<sequence>MGRLRELGLVVIAALACEPAVAQPQARMSPMAAPATAAEKAARKQARAEKQAKKAGKIARGEAMMPDGRKKPGGKKKQGAGAEKTAKTAKQAANAGAKVMPSPPSPAAPGGPPLPPCPPENVLTWRSFGAGFLLTWCTGCHSSTLAEEARQGAPLAVDFDTYALYKPFERLVYERAVTEAHALAVDPEAPASPMPPAGLVPAADRERLAQWIACGSPAPH</sequence>
<gene>
    <name evidence="2" type="ORF">O0S08_24075</name>
</gene>
<evidence type="ECO:0000256" key="1">
    <source>
        <dbReference type="SAM" id="MobiDB-lite"/>
    </source>
</evidence>
<dbReference type="RefSeq" id="WP_269041579.1">
    <property type="nucleotide sequence ID" value="NZ_CP114040.1"/>
</dbReference>
<feature type="region of interest" description="Disordered" evidence="1">
    <location>
        <begin position="23"/>
        <end position="114"/>
    </location>
</feature>
<name>A0ABY7HIW8_9BACT</name>
<feature type="compositionally biased region" description="Low complexity" evidence="1">
    <location>
        <begin position="79"/>
        <end position="98"/>
    </location>
</feature>
<feature type="compositionally biased region" description="Basic and acidic residues" evidence="1">
    <location>
        <begin position="40"/>
        <end position="52"/>
    </location>
</feature>